<feature type="domain" description="DUF2314" evidence="1">
    <location>
        <begin position="47"/>
        <end position="166"/>
    </location>
</feature>
<accession>A0A2S7K0J2</accession>
<organism evidence="2 3">
    <name type="scientific">Hyphococcus luteus</name>
    <dbReference type="NCBI Taxonomy" id="2058213"/>
    <lineage>
        <taxon>Bacteria</taxon>
        <taxon>Pseudomonadati</taxon>
        <taxon>Pseudomonadota</taxon>
        <taxon>Alphaproteobacteria</taxon>
        <taxon>Parvularculales</taxon>
        <taxon>Parvularculaceae</taxon>
        <taxon>Hyphococcus</taxon>
    </lineage>
</organism>
<reference evidence="2 3" key="1">
    <citation type="submission" date="2017-12" db="EMBL/GenBank/DDBJ databases">
        <authorList>
            <person name="Hurst M.R.H."/>
        </authorList>
    </citation>
    <scope>NUCLEOTIDE SEQUENCE [LARGE SCALE GENOMIC DNA]</scope>
    <source>
        <strain evidence="2 3">SY-3-19</strain>
    </source>
</reference>
<dbReference type="EMBL" id="PJCH01000015">
    <property type="protein sequence ID" value="PQA85948.1"/>
    <property type="molecule type" value="Genomic_DNA"/>
</dbReference>
<dbReference type="PROSITE" id="PS51257">
    <property type="entry name" value="PROKAR_LIPOPROTEIN"/>
    <property type="match status" value="1"/>
</dbReference>
<protein>
    <recommendedName>
        <fullName evidence="1">DUF2314 domain-containing protein</fullName>
    </recommendedName>
</protein>
<evidence type="ECO:0000313" key="3">
    <source>
        <dbReference type="Proteomes" id="UP000239504"/>
    </source>
</evidence>
<gene>
    <name evidence="2" type="ORF">CW354_16305</name>
</gene>
<dbReference type="InterPro" id="IPR018756">
    <property type="entry name" value="DUF2314"/>
</dbReference>
<proteinExistence type="predicted"/>
<sequence length="171" mass="18561">MRASIVALRDQGACAMRLMTILFLTLLLAGCGQAQVKDRTVEVATNDAAVNAAMKEARASLPQFFAKAADPQPGTEAYALKVKVEDKNGVEHFWVTPFSKTDDGFTGVINNEAAVVEKVSLGEPYAFTADEISDWMYVQNGKIHGGYTIRAMLPSMPKEEAAQYQALLADQ</sequence>
<dbReference type="AlphaFoldDB" id="A0A2S7K0J2"/>
<evidence type="ECO:0000313" key="2">
    <source>
        <dbReference type="EMBL" id="PQA85948.1"/>
    </source>
</evidence>
<evidence type="ECO:0000259" key="1">
    <source>
        <dbReference type="Pfam" id="PF10077"/>
    </source>
</evidence>
<name>A0A2S7K0J2_9PROT</name>
<dbReference type="Pfam" id="PF10077">
    <property type="entry name" value="DUF2314"/>
    <property type="match status" value="1"/>
</dbReference>
<keyword evidence="3" id="KW-1185">Reference proteome</keyword>
<dbReference type="Proteomes" id="UP000239504">
    <property type="component" value="Unassembled WGS sequence"/>
</dbReference>
<dbReference type="OrthoDB" id="121776at2"/>
<comment type="caution">
    <text evidence="2">The sequence shown here is derived from an EMBL/GenBank/DDBJ whole genome shotgun (WGS) entry which is preliminary data.</text>
</comment>